<keyword evidence="2" id="KW-1185">Reference proteome</keyword>
<dbReference type="EMBL" id="JAGPNK010000001">
    <property type="protein sequence ID" value="KAH7329735.1"/>
    <property type="molecule type" value="Genomic_DNA"/>
</dbReference>
<reference evidence="1" key="1">
    <citation type="journal article" date="2021" name="Nat. Commun.">
        <title>Genetic determinants of endophytism in the Arabidopsis root mycobiome.</title>
        <authorList>
            <person name="Mesny F."/>
            <person name="Miyauchi S."/>
            <person name="Thiergart T."/>
            <person name="Pickel B."/>
            <person name="Atanasova L."/>
            <person name="Karlsson M."/>
            <person name="Huettel B."/>
            <person name="Barry K.W."/>
            <person name="Haridas S."/>
            <person name="Chen C."/>
            <person name="Bauer D."/>
            <person name="Andreopoulos W."/>
            <person name="Pangilinan J."/>
            <person name="LaButti K."/>
            <person name="Riley R."/>
            <person name="Lipzen A."/>
            <person name="Clum A."/>
            <person name="Drula E."/>
            <person name="Henrissat B."/>
            <person name="Kohler A."/>
            <person name="Grigoriev I.V."/>
            <person name="Martin F.M."/>
            <person name="Hacquard S."/>
        </authorList>
    </citation>
    <scope>NUCLEOTIDE SEQUENCE</scope>
    <source>
        <strain evidence="1">MPI-CAGE-CH-0235</strain>
    </source>
</reference>
<name>A0A8K0T104_9HYPO</name>
<protein>
    <submittedName>
        <fullName evidence="1">Uncharacterized protein</fullName>
    </submittedName>
</protein>
<evidence type="ECO:0000313" key="2">
    <source>
        <dbReference type="Proteomes" id="UP000813444"/>
    </source>
</evidence>
<dbReference type="AlphaFoldDB" id="A0A8K0T104"/>
<comment type="caution">
    <text evidence="1">The sequence shown here is derived from an EMBL/GenBank/DDBJ whole genome shotgun (WGS) entry which is preliminary data.</text>
</comment>
<proteinExistence type="predicted"/>
<dbReference type="Proteomes" id="UP000813444">
    <property type="component" value="Unassembled WGS sequence"/>
</dbReference>
<evidence type="ECO:0000313" key="1">
    <source>
        <dbReference type="EMBL" id="KAH7329735.1"/>
    </source>
</evidence>
<organism evidence="1 2">
    <name type="scientific">Stachybotrys elegans</name>
    <dbReference type="NCBI Taxonomy" id="80388"/>
    <lineage>
        <taxon>Eukaryota</taxon>
        <taxon>Fungi</taxon>
        <taxon>Dikarya</taxon>
        <taxon>Ascomycota</taxon>
        <taxon>Pezizomycotina</taxon>
        <taxon>Sordariomycetes</taxon>
        <taxon>Hypocreomycetidae</taxon>
        <taxon>Hypocreales</taxon>
        <taxon>Stachybotryaceae</taxon>
        <taxon>Stachybotrys</taxon>
    </lineage>
</organism>
<sequence>MARPPNPIDAYYYKLRKHYRVTVNLSTISRRIASWSLQRQQARTKESPELIEATHDLIFCVGLTEKQTLSPYLGQQTALGTKPNYQWCIDTSSKRMDSRSMPQSTPTRVTLSYVGHSATTALSALRQYLTACDVYGFQLWYLQADRGSETPLVAAVHWNFALAANVRVEWNGQVFRRGRRLKDSYEAAPDYFGELARDGDFDGNMLDDQIAIYAVFEDVLRKELFDFVQAWNLDRIRLQKNRPHVVHVLDEMRQTLADIDIGTCLKPETKCWCRQVLVKIGYDNVALGTRQKWDKLSGQQPILAYCQARTGGFIMN</sequence>
<gene>
    <name evidence="1" type="ORF">B0I35DRAFT_487754</name>
</gene>
<dbReference type="OrthoDB" id="5392716at2759"/>
<accession>A0A8K0T104</accession>